<name>A0A3N4PG68_9BACT</name>
<comment type="caution">
    <text evidence="2">The sequence shown here is derived from an EMBL/GenBank/DDBJ whole genome shotgun (WGS) entry which is preliminary data.</text>
</comment>
<feature type="signal peptide" evidence="1">
    <location>
        <begin position="1"/>
        <end position="19"/>
    </location>
</feature>
<keyword evidence="3" id="KW-1185">Reference proteome</keyword>
<evidence type="ECO:0000313" key="3">
    <source>
        <dbReference type="Proteomes" id="UP000278351"/>
    </source>
</evidence>
<keyword evidence="1" id="KW-0732">Signal</keyword>
<evidence type="ECO:0000313" key="2">
    <source>
        <dbReference type="EMBL" id="RPE05509.1"/>
    </source>
</evidence>
<sequence>MKYLTLLMAFLLTFSVSSAQKTYAWCADEIRTKPRIGFLQGDTIDVVIFDGRNLEALKRNGCEEGQLAKNLQRAISQTYPQAVFNILTSEKYPLDAAPDRITIKVGIVGYHAAYGTDITTGFGTFGGNFSYGVFPSSSWNAITAYSLKVYDKRNGTDLKKTKDISKTESTGESFGFKSAKKILDKSFTAANQELFFFIDECFMK</sequence>
<dbReference type="OrthoDB" id="796632at2"/>
<evidence type="ECO:0000256" key="1">
    <source>
        <dbReference type="SAM" id="SignalP"/>
    </source>
</evidence>
<reference evidence="2 3" key="1">
    <citation type="submission" date="2018-11" db="EMBL/GenBank/DDBJ databases">
        <title>Chitinophaga lutea sp.nov., isolate from arsenic contaminated soil.</title>
        <authorList>
            <person name="Zong Y."/>
        </authorList>
    </citation>
    <scope>NUCLEOTIDE SEQUENCE [LARGE SCALE GENOMIC DNA]</scope>
    <source>
        <strain evidence="2 3">ZY74</strain>
    </source>
</reference>
<protein>
    <recommendedName>
        <fullName evidence="4">DUF4136 domain-containing protein</fullName>
    </recommendedName>
</protein>
<accession>A0A3N4PG68</accession>
<dbReference type="Proteomes" id="UP000278351">
    <property type="component" value="Unassembled WGS sequence"/>
</dbReference>
<dbReference type="EMBL" id="RPDH01000003">
    <property type="protein sequence ID" value="RPE05509.1"/>
    <property type="molecule type" value="Genomic_DNA"/>
</dbReference>
<evidence type="ECO:0008006" key="4">
    <source>
        <dbReference type="Google" id="ProtNLM"/>
    </source>
</evidence>
<dbReference type="RefSeq" id="WP_123849153.1">
    <property type="nucleotide sequence ID" value="NZ_RPDH01000003.1"/>
</dbReference>
<feature type="chain" id="PRO_5018324103" description="DUF4136 domain-containing protein" evidence="1">
    <location>
        <begin position="20"/>
        <end position="204"/>
    </location>
</feature>
<organism evidence="2 3">
    <name type="scientific">Chitinophaga lutea</name>
    <dbReference type="NCBI Taxonomy" id="2488634"/>
    <lineage>
        <taxon>Bacteria</taxon>
        <taxon>Pseudomonadati</taxon>
        <taxon>Bacteroidota</taxon>
        <taxon>Chitinophagia</taxon>
        <taxon>Chitinophagales</taxon>
        <taxon>Chitinophagaceae</taxon>
        <taxon>Chitinophaga</taxon>
    </lineage>
</organism>
<proteinExistence type="predicted"/>
<dbReference type="AlphaFoldDB" id="A0A3N4PG68"/>
<gene>
    <name evidence="2" type="ORF">EGT74_24300</name>
</gene>